<accession>A0A8X6MKE6</accession>
<dbReference type="AlphaFoldDB" id="A0A8X6MKE6"/>
<organism evidence="1 2">
    <name type="scientific">Trichonephila inaurata madagascariensis</name>
    <dbReference type="NCBI Taxonomy" id="2747483"/>
    <lineage>
        <taxon>Eukaryota</taxon>
        <taxon>Metazoa</taxon>
        <taxon>Ecdysozoa</taxon>
        <taxon>Arthropoda</taxon>
        <taxon>Chelicerata</taxon>
        <taxon>Arachnida</taxon>
        <taxon>Araneae</taxon>
        <taxon>Araneomorphae</taxon>
        <taxon>Entelegynae</taxon>
        <taxon>Araneoidea</taxon>
        <taxon>Nephilidae</taxon>
        <taxon>Trichonephila</taxon>
        <taxon>Trichonephila inaurata</taxon>
    </lineage>
</organism>
<proteinExistence type="predicted"/>
<name>A0A8X6MKE6_9ARAC</name>
<gene>
    <name evidence="1" type="ORF">TNIN_409811</name>
</gene>
<dbReference type="Proteomes" id="UP000886998">
    <property type="component" value="Unassembled WGS sequence"/>
</dbReference>
<sequence>MFSFPNKEAEKSISSVASKDGSSVYLPAFGLPCSITGRPLGTTNPALVPAHLESFIIQRKQWSVGVALHLRIGRQFIICQPRFVREDRKNVICEAFQTAEREELFQN</sequence>
<protein>
    <submittedName>
        <fullName evidence="1">Uncharacterized protein</fullName>
    </submittedName>
</protein>
<comment type="caution">
    <text evidence="1">The sequence shown here is derived from an EMBL/GenBank/DDBJ whole genome shotgun (WGS) entry which is preliminary data.</text>
</comment>
<keyword evidence="2" id="KW-1185">Reference proteome</keyword>
<dbReference type="EMBL" id="BMAV01027477">
    <property type="protein sequence ID" value="GFS59675.1"/>
    <property type="molecule type" value="Genomic_DNA"/>
</dbReference>
<evidence type="ECO:0000313" key="1">
    <source>
        <dbReference type="EMBL" id="GFS59675.1"/>
    </source>
</evidence>
<evidence type="ECO:0000313" key="2">
    <source>
        <dbReference type="Proteomes" id="UP000886998"/>
    </source>
</evidence>
<reference evidence="1" key="1">
    <citation type="submission" date="2020-08" db="EMBL/GenBank/DDBJ databases">
        <title>Multicomponent nature underlies the extraordinary mechanical properties of spider dragline silk.</title>
        <authorList>
            <person name="Kono N."/>
            <person name="Nakamura H."/>
            <person name="Mori M."/>
            <person name="Yoshida Y."/>
            <person name="Ohtoshi R."/>
            <person name="Malay A.D."/>
            <person name="Moran D.A.P."/>
            <person name="Tomita M."/>
            <person name="Numata K."/>
            <person name="Arakawa K."/>
        </authorList>
    </citation>
    <scope>NUCLEOTIDE SEQUENCE</scope>
</reference>